<dbReference type="Proteomes" id="UP000270094">
    <property type="component" value="Unassembled WGS sequence"/>
</dbReference>
<accession>A0A3P7I1K7</accession>
<organism evidence="1 2">
    <name type="scientific">Strongylus vulgaris</name>
    <name type="common">Blood worm</name>
    <dbReference type="NCBI Taxonomy" id="40348"/>
    <lineage>
        <taxon>Eukaryota</taxon>
        <taxon>Metazoa</taxon>
        <taxon>Ecdysozoa</taxon>
        <taxon>Nematoda</taxon>
        <taxon>Chromadorea</taxon>
        <taxon>Rhabditida</taxon>
        <taxon>Rhabditina</taxon>
        <taxon>Rhabditomorpha</taxon>
        <taxon>Strongyloidea</taxon>
        <taxon>Strongylidae</taxon>
        <taxon>Strongylus</taxon>
    </lineage>
</organism>
<proteinExistence type="predicted"/>
<sequence>MTYFLAVIQERVFQLPLFEKIVEMDGNARFRPVPPERIKPLYNRILRGGQWIRMRKGEQKARKDRECNTPEAVYKAKLVSLLLKTRFSLTTLEVEWQSVQKRYAEMFADENSEDGKLMETFKAYGLEFSQSNLNNEVCLSFVL</sequence>
<dbReference type="EMBL" id="UYYB01002976">
    <property type="protein sequence ID" value="VDM66500.1"/>
    <property type="molecule type" value="Genomic_DNA"/>
</dbReference>
<dbReference type="OrthoDB" id="5821992at2759"/>
<protein>
    <submittedName>
        <fullName evidence="1">Uncharacterized protein</fullName>
    </submittedName>
</protein>
<dbReference type="AlphaFoldDB" id="A0A3P7I1K7"/>
<name>A0A3P7I1K7_STRVU</name>
<evidence type="ECO:0000313" key="1">
    <source>
        <dbReference type="EMBL" id="VDM66500.1"/>
    </source>
</evidence>
<gene>
    <name evidence="1" type="ORF">SVUK_LOCUS1498</name>
</gene>
<keyword evidence="2" id="KW-1185">Reference proteome</keyword>
<reference evidence="1 2" key="1">
    <citation type="submission" date="2018-11" db="EMBL/GenBank/DDBJ databases">
        <authorList>
            <consortium name="Pathogen Informatics"/>
        </authorList>
    </citation>
    <scope>NUCLEOTIDE SEQUENCE [LARGE SCALE GENOMIC DNA]</scope>
</reference>
<evidence type="ECO:0000313" key="2">
    <source>
        <dbReference type="Proteomes" id="UP000270094"/>
    </source>
</evidence>